<feature type="region of interest" description="Disordered" evidence="7">
    <location>
        <begin position="605"/>
        <end position="629"/>
    </location>
</feature>
<evidence type="ECO:0000313" key="10">
    <source>
        <dbReference type="Proteomes" id="UP001179952"/>
    </source>
</evidence>
<dbReference type="InterPro" id="IPR011011">
    <property type="entry name" value="Znf_FYVE_PHD"/>
</dbReference>
<evidence type="ECO:0000313" key="9">
    <source>
        <dbReference type="EMBL" id="KAK1261430.1"/>
    </source>
</evidence>
<feature type="compositionally biased region" description="Polar residues" evidence="7">
    <location>
        <begin position="710"/>
        <end position="732"/>
    </location>
</feature>
<dbReference type="Gene3D" id="3.30.40.10">
    <property type="entry name" value="Zinc/RING finger domain, C3HC4 (zinc finger)"/>
    <property type="match status" value="1"/>
</dbReference>
<evidence type="ECO:0000256" key="5">
    <source>
        <dbReference type="ARBA" id="ARBA00023163"/>
    </source>
</evidence>
<evidence type="ECO:0000256" key="6">
    <source>
        <dbReference type="PROSITE-ProRule" id="PRU00047"/>
    </source>
</evidence>
<feature type="compositionally biased region" description="Low complexity" evidence="7">
    <location>
        <begin position="527"/>
        <end position="540"/>
    </location>
</feature>
<feature type="compositionally biased region" description="Polar residues" evidence="7">
    <location>
        <begin position="304"/>
        <end position="313"/>
    </location>
</feature>
<evidence type="ECO:0000256" key="7">
    <source>
        <dbReference type="SAM" id="MobiDB-lite"/>
    </source>
</evidence>
<dbReference type="InterPro" id="IPR056280">
    <property type="entry name" value="AIPP2-like_SPOC"/>
</dbReference>
<feature type="region of interest" description="Disordered" evidence="7">
    <location>
        <begin position="456"/>
        <end position="495"/>
    </location>
</feature>
<dbReference type="PROSITE" id="PS50158">
    <property type="entry name" value="ZF_CCHC"/>
    <property type="match status" value="1"/>
</dbReference>
<feature type="compositionally biased region" description="Polar residues" evidence="7">
    <location>
        <begin position="473"/>
        <end position="495"/>
    </location>
</feature>
<dbReference type="InterPro" id="IPR013083">
    <property type="entry name" value="Znf_RING/FYVE/PHD"/>
</dbReference>
<protein>
    <recommendedName>
        <fullName evidence="8">CCHC-type domain-containing protein</fullName>
    </recommendedName>
</protein>
<reference evidence="9" key="1">
    <citation type="journal article" date="2023" name="Nat. Commun.">
        <title>Diploid and tetraploid genomes of Acorus and the evolution of monocots.</title>
        <authorList>
            <person name="Ma L."/>
            <person name="Liu K.W."/>
            <person name="Li Z."/>
            <person name="Hsiao Y.Y."/>
            <person name="Qi Y."/>
            <person name="Fu T."/>
            <person name="Tang G.D."/>
            <person name="Zhang D."/>
            <person name="Sun W.H."/>
            <person name="Liu D.K."/>
            <person name="Li Y."/>
            <person name="Chen G.Z."/>
            <person name="Liu X.D."/>
            <person name="Liao X.Y."/>
            <person name="Jiang Y.T."/>
            <person name="Yu X."/>
            <person name="Hao Y."/>
            <person name="Huang J."/>
            <person name="Zhao X.W."/>
            <person name="Ke S."/>
            <person name="Chen Y.Y."/>
            <person name="Wu W.L."/>
            <person name="Hsu J.L."/>
            <person name="Lin Y.F."/>
            <person name="Huang M.D."/>
            <person name="Li C.Y."/>
            <person name="Huang L."/>
            <person name="Wang Z.W."/>
            <person name="Zhao X."/>
            <person name="Zhong W.Y."/>
            <person name="Peng D.H."/>
            <person name="Ahmad S."/>
            <person name="Lan S."/>
            <person name="Zhang J.S."/>
            <person name="Tsai W.C."/>
            <person name="Van de Peer Y."/>
            <person name="Liu Z.J."/>
        </authorList>
    </citation>
    <scope>NUCLEOTIDE SEQUENCE</scope>
    <source>
        <strain evidence="9">SCP</strain>
    </source>
</reference>
<accession>A0AAV9ABW7</accession>
<evidence type="ECO:0000256" key="2">
    <source>
        <dbReference type="ARBA" id="ARBA00022771"/>
    </source>
</evidence>
<dbReference type="SUPFAM" id="SSF57903">
    <property type="entry name" value="FYVE/PHD zinc finger"/>
    <property type="match status" value="1"/>
</dbReference>
<sequence>MFSHEKRYTHCPEKESLHMRSESGTCNVCAAPCSSCMHYNRAVPAMESTVEDCFSEDIGRGNEATQCISSNVPINRSRKCDDRQHVISESSNVFSTSSSHDSVSENAESKASMKNCGTHDASENVVMPLNLSGETVKGDQHRFVQSDFTSPQNQGVSGVWNASSSDVYEDQRVLECHGDNISCIGDRVRGVTAASNSLMEDLDRKNIFPSVCSKESSEKKSSSLSSATAGFSHRSHILEPPVLKDVHTVGQESAAHGSSSILRRVENSNTICLGANCSSENQVDMVNEKQPEKDTGCVVENRQSEMTNSLSDSDLQDSKVEMDHESSHSDSENLLDVKVCDICGDAGREDLLAFCSRCTDGAEHTYCMKIMLDKVPEGNWLCEGCILKEESEKQKLDKFETKLGTLKESSFERKPNFGDTLNSGILSNSRYQPIDAEVMPNSKGLKGLKIPCKRSADSTEVSSVSKQRAPDMSNVSPRATSTSKKPSLSRESSFKSVDIGKVKPINLAQLPGNRVSNNPQAVPPSPSSSLNSSRMRPQSSRGFLSKSTSFNNFGMKPKVKLGVEDIFQKPKLAGGSSSGNTKKEAAFRNKSMSFKNISSVQSSFRESRSFGSSRVEEPRGSKERNSLEKKNSFILERPIVGSAVGTSVPFQKAEQKVISCSETGSVIDFHKKNMQSDGKLTSPRSGSYLSNKGSEVQPNSAGSSDVMRQVTYSGRSTDIPSSNGTCNTQEQKPSVLGAPDKPSGNLDLIQQRILPIPRESVNRDEKSRDLSSISGSRQTTLVGGRRCNKCNETGHITQFCPIDKLRDSAFKVSAERNLKEVPRKNNKWKDAVEAAMSRTKRHSNNKLVGQSDEILLSSSDLSCEGVSKDQFSHPSSCRSGPSLQGTSDVLDSLKSSTADSTETSLVIDVKQEIIPTKENVCARNTGKLKFIPSISDEMIAKNSLGNMAIPVHNYIWQGCFEVQRTGNLPELCDGIQAHLSSCASSKVPDVVMKFPCKIQMEEVPRTRSWPLHFLESGATEDNIALYFFAKDLESYEGYYKKLLENMLKNDFALKGEICGVELLIFPSSQLPEKSQRWNRLFFLWGVFRERKLNCSVPSSGLQNNNCVTNLVSSLQNQLSHLLPEINVSQNLNNYQHIQREDSRSNQIPKTCEITRSSKSVDFSSSLSSVSDDRNSDALPNYSNINSLARAVSCDMLSSAKQTPCTVSKILPLKNVTRDLERVRDAADVQNYTVDVSTNRTADVLSDPSKMFPPNHFLVQEAGAGDMEKEHNKRECELHSCSLEGISLASGETSNGTREARTWLDRAADDLPLHEHKHMEKRANTGKHCMTTAGEQSFTKSFASKSQFMDLNSPAEELEGDELFDEAIIPKASGSTEKYFFPDLDPSRECVPVQVISSDDEDVPEPNVPNLELALKLPRHEVILPSHSELLGSTSNGGEDGRSASLFLSLGFPILGKEQTPIPQVTNQENPLPATRQVDTSLLLFRG</sequence>
<dbReference type="GO" id="GO:0034244">
    <property type="term" value="P:negative regulation of transcription elongation by RNA polymerase II"/>
    <property type="evidence" value="ECO:0007669"/>
    <property type="project" value="InterPro"/>
</dbReference>
<keyword evidence="3" id="KW-0862">Zinc</keyword>
<feature type="compositionally biased region" description="Basic and acidic residues" evidence="7">
    <location>
        <begin position="614"/>
        <end position="629"/>
    </location>
</feature>
<feature type="compositionally biased region" description="Basic and acidic residues" evidence="7">
    <location>
        <begin position="316"/>
        <end position="329"/>
    </location>
</feature>
<comment type="caution">
    <text evidence="9">The sequence shown here is derived from an EMBL/GenBank/DDBJ whole genome shotgun (WGS) entry which is preliminary data.</text>
</comment>
<dbReference type="Pfam" id="PF23121">
    <property type="entry name" value="SPOC_AIPP2"/>
    <property type="match status" value="1"/>
</dbReference>
<dbReference type="GO" id="GO:0008270">
    <property type="term" value="F:zinc ion binding"/>
    <property type="evidence" value="ECO:0007669"/>
    <property type="project" value="UniProtKB-KW"/>
</dbReference>
<name>A0AAV9ABW7_ACOGR</name>
<keyword evidence="1" id="KW-0479">Metal-binding</keyword>
<evidence type="ECO:0000259" key="8">
    <source>
        <dbReference type="PROSITE" id="PS50158"/>
    </source>
</evidence>
<dbReference type="PANTHER" id="PTHR33304:SF9">
    <property type="entry name" value="RING_FYVE_PHD ZINC FINGER SUPERFAMILY PROTEIN"/>
    <property type="match status" value="1"/>
</dbReference>
<dbReference type="SMART" id="SM00249">
    <property type="entry name" value="PHD"/>
    <property type="match status" value="1"/>
</dbReference>
<evidence type="ECO:0000256" key="4">
    <source>
        <dbReference type="ARBA" id="ARBA00023015"/>
    </source>
</evidence>
<feature type="domain" description="CCHC-type" evidence="8">
    <location>
        <begin position="785"/>
        <end position="801"/>
    </location>
</feature>
<proteinExistence type="predicted"/>
<feature type="region of interest" description="Disordered" evidence="7">
    <location>
        <begin position="508"/>
        <end position="549"/>
    </location>
</feature>
<dbReference type="Pfam" id="PF00628">
    <property type="entry name" value="PHD"/>
    <property type="match status" value="1"/>
</dbReference>
<dbReference type="Proteomes" id="UP001179952">
    <property type="component" value="Unassembled WGS sequence"/>
</dbReference>
<dbReference type="InterPro" id="IPR019787">
    <property type="entry name" value="Znf_PHD-finger"/>
</dbReference>
<keyword evidence="2 6" id="KW-0863">Zinc-finger</keyword>
<feature type="region of interest" description="Disordered" evidence="7">
    <location>
        <begin position="302"/>
        <end position="329"/>
    </location>
</feature>
<dbReference type="GO" id="GO:0140566">
    <property type="term" value="F:histone reader activity"/>
    <property type="evidence" value="ECO:0007669"/>
    <property type="project" value="InterPro"/>
</dbReference>
<evidence type="ECO:0000256" key="3">
    <source>
        <dbReference type="ARBA" id="ARBA00022833"/>
    </source>
</evidence>
<reference evidence="9" key="2">
    <citation type="submission" date="2023-06" db="EMBL/GenBank/DDBJ databases">
        <authorList>
            <person name="Ma L."/>
            <person name="Liu K.-W."/>
            <person name="Li Z."/>
            <person name="Hsiao Y.-Y."/>
            <person name="Qi Y."/>
            <person name="Fu T."/>
            <person name="Tang G."/>
            <person name="Zhang D."/>
            <person name="Sun W.-H."/>
            <person name="Liu D.-K."/>
            <person name="Li Y."/>
            <person name="Chen G.-Z."/>
            <person name="Liu X.-D."/>
            <person name="Liao X.-Y."/>
            <person name="Jiang Y.-T."/>
            <person name="Yu X."/>
            <person name="Hao Y."/>
            <person name="Huang J."/>
            <person name="Zhao X.-W."/>
            <person name="Ke S."/>
            <person name="Chen Y.-Y."/>
            <person name="Wu W.-L."/>
            <person name="Hsu J.-L."/>
            <person name="Lin Y.-F."/>
            <person name="Huang M.-D."/>
            <person name="Li C.-Y."/>
            <person name="Huang L."/>
            <person name="Wang Z.-W."/>
            <person name="Zhao X."/>
            <person name="Zhong W.-Y."/>
            <person name="Peng D.-H."/>
            <person name="Ahmad S."/>
            <person name="Lan S."/>
            <person name="Zhang J.-S."/>
            <person name="Tsai W.-C."/>
            <person name="Van De Peer Y."/>
            <person name="Liu Z.-J."/>
        </authorList>
    </citation>
    <scope>NUCLEOTIDE SEQUENCE</scope>
    <source>
        <strain evidence="9">SCP</strain>
        <tissue evidence="9">Leaves</tissue>
    </source>
</reference>
<feature type="region of interest" description="Disordered" evidence="7">
    <location>
        <begin position="674"/>
        <end position="744"/>
    </location>
</feature>
<dbReference type="PANTHER" id="PTHR33304">
    <property type="match status" value="1"/>
</dbReference>
<evidence type="ECO:0000256" key="1">
    <source>
        <dbReference type="ARBA" id="ARBA00022723"/>
    </source>
</evidence>
<keyword evidence="4" id="KW-0805">Transcription regulation</keyword>
<dbReference type="InterPro" id="IPR049914">
    <property type="entry name" value="PHD1-3/5-6"/>
</dbReference>
<dbReference type="EMBL" id="JAUJYN010000010">
    <property type="protein sequence ID" value="KAK1261430.1"/>
    <property type="molecule type" value="Genomic_DNA"/>
</dbReference>
<dbReference type="InterPro" id="IPR001965">
    <property type="entry name" value="Znf_PHD"/>
</dbReference>
<organism evidence="9 10">
    <name type="scientific">Acorus gramineus</name>
    <name type="common">Dwarf sweet flag</name>
    <dbReference type="NCBI Taxonomy" id="55184"/>
    <lineage>
        <taxon>Eukaryota</taxon>
        <taxon>Viridiplantae</taxon>
        <taxon>Streptophyta</taxon>
        <taxon>Embryophyta</taxon>
        <taxon>Tracheophyta</taxon>
        <taxon>Spermatophyta</taxon>
        <taxon>Magnoliopsida</taxon>
        <taxon>Liliopsida</taxon>
        <taxon>Acoraceae</taxon>
        <taxon>Acorus</taxon>
    </lineage>
</organism>
<dbReference type="GO" id="GO:0003676">
    <property type="term" value="F:nucleic acid binding"/>
    <property type="evidence" value="ECO:0007669"/>
    <property type="project" value="InterPro"/>
</dbReference>
<dbReference type="InterPro" id="IPR001878">
    <property type="entry name" value="Znf_CCHC"/>
</dbReference>
<feature type="compositionally biased region" description="Polar residues" evidence="7">
    <location>
        <begin position="675"/>
        <end position="703"/>
    </location>
</feature>
<keyword evidence="10" id="KW-1185">Reference proteome</keyword>
<gene>
    <name evidence="9" type="ORF">QJS04_geneDACA008801</name>
</gene>
<keyword evidence="5" id="KW-0804">Transcription</keyword>